<dbReference type="GO" id="GO:0043683">
    <property type="term" value="P:type IV pilus assembly"/>
    <property type="evidence" value="ECO:0007669"/>
    <property type="project" value="TreeGrafter"/>
</dbReference>
<feature type="region of interest" description="Disordered" evidence="1">
    <location>
        <begin position="79"/>
        <end position="98"/>
    </location>
</feature>
<evidence type="ECO:0000256" key="1">
    <source>
        <dbReference type="SAM" id="MobiDB-lite"/>
    </source>
</evidence>
<evidence type="ECO:0000313" key="2">
    <source>
        <dbReference type="EMBL" id="NNH13971.1"/>
    </source>
</evidence>
<organism evidence="2 3">
    <name type="scientific">Cupriavidus gilardii</name>
    <dbReference type="NCBI Taxonomy" id="82541"/>
    <lineage>
        <taxon>Bacteria</taxon>
        <taxon>Pseudomonadati</taxon>
        <taxon>Pseudomonadota</taxon>
        <taxon>Betaproteobacteria</taxon>
        <taxon>Burkholderiales</taxon>
        <taxon>Burkholderiaceae</taxon>
        <taxon>Cupriavidus</taxon>
    </lineage>
</organism>
<evidence type="ECO:0000313" key="3">
    <source>
        <dbReference type="Proteomes" id="UP000542973"/>
    </source>
</evidence>
<dbReference type="AlphaFoldDB" id="A0A849BDJ2"/>
<dbReference type="Pfam" id="PF05137">
    <property type="entry name" value="PilN"/>
    <property type="match status" value="1"/>
</dbReference>
<dbReference type="Proteomes" id="UP000542973">
    <property type="component" value="Unassembled WGS sequence"/>
</dbReference>
<comment type="caution">
    <text evidence="2">The sequence shown here is derived from an EMBL/GenBank/DDBJ whole genome shotgun (WGS) entry which is preliminary data.</text>
</comment>
<reference evidence="2 3" key="1">
    <citation type="submission" date="2020-05" db="EMBL/GenBank/DDBJ databases">
        <title>MicrobeNet Type strains.</title>
        <authorList>
            <person name="Nicholson A.C."/>
        </authorList>
    </citation>
    <scope>NUCLEOTIDE SEQUENCE [LARGE SCALE GENOMIC DNA]</scope>
    <source>
        <strain evidence="2 3">ATCC 700815</strain>
    </source>
</reference>
<accession>A0A849BDJ2</accession>
<dbReference type="InterPro" id="IPR007813">
    <property type="entry name" value="PilN"/>
</dbReference>
<feature type="compositionally biased region" description="Polar residues" evidence="1">
    <location>
        <begin position="307"/>
        <end position="319"/>
    </location>
</feature>
<dbReference type="RefSeq" id="WP_144425847.1">
    <property type="nucleotide sequence ID" value="NZ_BAAAEB010000036.1"/>
</dbReference>
<name>A0A849BDJ2_9BURK</name>
<dbReference type="EMBL" id="JABEMD010000067">
    <property type="protein sequence ID" value="NNH13971.1"/>
    <property type="molecule type" value="Genomic_DNA"/>
</dbReference>
<dbReference type="PANTHER" id="PTHR40278:SF2">
    <property type="entry name" value="TYPE IV PILUS INNER MEMBRANE COMPONENT PILN"/>
    <property type="match status" value="1"/>
</dbReference>
<dbReference type="GO" id="GO:0043107">
    <property type="term" value="P:type IV pilus-dependent motility"/>
    <property type="evidence" value="ECO:0007669"/>
    <property type="project" value="TreeGrafter"/>
</dbReference>
<gene>
    <name evidence="2" type="ORF">HLB16_24285</name>
</gene>
<dbReference type="InterPro" id="IPR052534">
    <property type="entry name" value="Extracell_DNA_Util/SecSys_Comp"/>
</dbReference>
<sequence length="331" mass="35489">MTCENRLDGHGVALPVPWLAAENRSIGAPSIVARIAVSATNGQASGRSAGWWRIGGRLRRIGGGLAMLDRRTAVEAPVRAAVAPPSSTPRPERRFDGGTGIVRRQGIWRWGWHRAAGVARRLTRRLARHLARRAGSLRPGWRAAAGFAGAAVLVGGYGVDRSIAAVERENRTLAEQARQWEAPAREAARLRQEITVASRRGSALDALLSDRLRPARLLDALARHVPPGIQLRNIGQQGDTVTIEGVARRHERVAALLRGFEPLPWLARAELIESRAESFEAGTAGTADQAAGFAFSVRLVYRPFDTTGTDSTVGASTPTPAQPHRGADGPA</sequence>
<proteinExistence type="predicted"/>
<dbReference type="PANTHER" id="PTHR40278">
    <property type="entry name" value="DNA UTILIZATION PROTEIN HOFN"/>
    <property type="match status" value="1"/>
</dbReference>
<protein>
    <submittedName>
        <fullName evidence="2">PilN domain-containing protein</fullName>
    </submittedName>
</protein>
<feature type="region of interest" description="Disordered" evidence="1">
    <location>
        <begin position="307"/>
        <end position="331"/>
    </location>
</feature>